<sequence>MAVHTKAELLAVIRRAYGPDVADAVAGELPDQLDPERDADAEVLARLGITRERLANALGGEL</sequence>
<protein>
    <submittedName>
        <fullName evidence="1">Uncharacterized protein</fullName>
    </submittedName>
</protein>
<dbReference type="RefSeq" id="WP_141860218.1">
    <property type="nucleotide sequence ID" value="NZ_BAAAKA010000009.1"/>
</dbReference>
<dbReference type="Proteomes" id="UP000316298">
    <property type="component" value="Unassembled WGS sequence"/>
</dbReference>
<accession>A0A542DSR1</accession>
<organism evidence="1 2">
    <name type="scientific">Kribbella jejuensis</name>
    <dbReference type="NCBI Taxonomy" id="236068"/>
    <lineage>
        <taxon>Bacteria</taxon>
        <taxon>Bacillati</taxon>
        <taxon>Actinomycetota</taxon>
        <taxon>Actinomycetes</taxon>
        <taxon>Propionibacteriales</taxon>
        <taxon>Kribbellaceae</taxon>
        <taxon>Kribbella</taxon>
    </lineage>
</organism>
<dbReference type="EMBL" id="VFMM01000003">
    <property type="protein sequence ID" value="TQJ06142.1"/>
    <property type="molecule type" value="Genomic_DNA"/>
</dbReference>
<gene>
    <name evidence="1" type="ORF">FB475_5795</name>
</gene>
<evidence type="ECO:0000313" key="1">
    <source>
        <dbReference type="EMBL" id="TQJ06142.1"/>
    </source>
</evidence>
<name>A0A542DSR1_9ACTN</name>
<comment type="caution">
    <text evidence="1">The sequence shown here is derived from an EMBL/GenBank/DDBJ whole genome shotgun (WGS) entry which is preliminary data.</text>
</comment>
<dbReference type="AlphaFoldDB" id="A0A542DSR1"/>
<proteinExistence type="predicted"/>
<evidence type="ECO:0000313" key="2">
    <source>
        <dbReference type="Proteomes" id="UP000316298"/>
    </source>
</evidence>
<keyword evidence="2" id="KW-1185">Reference proteome</keyword>
<reference evidence="1 2" key="1">
    <citation type="submission" date="2019-06" db="EMBL/GenBank/DDBJ databases">
        <title>Sequencing the genomes of 1000 actinobacteria strains.</title>
        <authorList>
            <person name="Klenk H.-P."/>
        </authorList>
    </citation>
    <scope>NUCLEOTIDE SEQUENCE [LARGE SCALE GENOMIC DNA]</scope>
    <source>
        <strain evidence="1 2">DSM 17305</strain>
    </source>
</reference>
<dbReference type="OrthoDB" id="3298135at2"/>